<feature type="chain" id="PRO_5020323503" evidence="1">
    <location>
        <begin position="19"/>
        <end position="142"/>
    </location>
</feature>
<dbReference type="Proteomes" id="UP000298663">
    <property type="component" value="Unassembled WGS sequence"/>
</dbReference>
<gene>
    <name evidence="2" type="ORF">L596_008917</name>
</gene>
<dbReference type="PROSITE" id="PS51257">
    <property type="entry name" value="PROKAR_LIPOPROTEIN"/>
    <property type="match status" value="1"/>
</dbReference>
<protein>
    <submittedName>
        <fullName evidence="2">Uncharacterized protein</fullName>
    </submittedName>
</protein>
<feature type="signal peptide" evidence="1">
    <location>
        <begin position="1"/>
        <end position="18"/>
    </location>
</feature>
<accession>A0A4U5PE68</accession>
<keyword evidence="3" id="KW-1185">Reference proteome</keyword>
<evidence type="ECO:0000256" key="1">
    <source>
        <dbReference type="SAM" id="SignalP"/>
    </source>
</evidence>
<reference evidence="2 3" key="1">
    <citation type="journal article" date="2015" name="Genome Biol.">
        <title>Comparative genomics of Steinernema reveals deeply conserved gene regulatory networks.</title>
        <authorList>
            <person name="Dillman A.R."/>
            <person name="Macchietto M."/>
            <person name="Porter C.F."/>
            <person name="Rogers A."/>
            <person name="Williams B."/>
            <person name="Antoshechkin I."/>
            <person name="Lee M.M."/>
            <person name="Goodwin Z."/>
            <person name="Lu X."/>
            <person name="Lewis E.E."/>
            <person name="Goodrich-Blair H."/>
            <person name="Stock S.P."/>
            <person name="Adams B.J."/>
            <person name="Sternberg P.W."/>
            <person name="Mortazavi A."/>
        </authorList>
    </citation>
    <scope>NUCLEOTIDE SEQUENCE [LARGE SCALE GENOMIC DNA]</scope>
    <source>
        <strain evidence="2 3">ALL</strain>
    </source>
</reference>
<name>A0A4U5PE68_STECR</name>
<dbReference type="AlphaFoldDB" id="A0A4U5PE68"/>
<evidence type="ECO:0000313" key="3">
    <source>
        <dbReference type="Proteomes" id="UP000298663"/>
    </source>
</evidence>
<proteinExistence type="predicted"/>
<evidence type="ECO:0000313" key="2">
    <source>
        <dbReference type="EMBL" id="TKR94656.1"/>
    </source>
</evidence>
<organism evidence="2 3">
    <name type="scientific">Steinernema carpocapsae</name>
    <name type="common">Entomopathogenic nematode</name>
    <dbReference type="NCBI Taxonomy" id="34508"/>
    <lineage>
        <taxon>Eukaryota</taxon>
        <taxon>Metazoa</taxon>
        <taxon>Ecdysozoa</taxon>
        <taxon>Nematoda</taxon>
        <taxon>Chromadorea</taxon>
        <taxon>Rhabditida</taxon>
        <taxon>Tylenchina</taxon>
        <taxon>Panagrolaimomorpha</taxon>
        <taxon>Strongyloidoidea</taxon>
        <taxon>Steinernematidae</taxon>
        <taxon>Steinernema</taxon>
    </lineage>
</organism>
<keyword evidence="1" id="KW-0732">Signal</keyword>
<dbReference type="EMBL" id="AZBU02000002">
    <property type="protein sequence ID" value="TKR94656.1"/>
    <property type="molecule type" value="Genomic_DNA"/>
</dbReference>
<comment type="caution">
    <text evidence="2">The sequence shown here is derived from an EMBL/GenBank/DDBJ whole genome shotgun (WGS) entry which is preliminary data.</text>
</comment>
<sequence>MQVKIFVPLLLLLPAVFAGCAEDALELKNLLDDLQFHINNNLSAACDKKTKIEILNYMIANFKVLAFRLKKPCVFTFQPTQFSSNCGVLVSMNYKLYDRLVSINSHLNGMCQVPCSIDTAFYNRVMDYVALLESILNNLIAG</sequence>
<reference evidence="2 3" key="2">
    <citation type="journal article" date="2019" name="G3 (Bethesda)">
        <title>Hybrid Assembly of the Genome of the Entomopathogenic Nematode Steinernema carpocapsae Identifies the X-Chromosome.</title>
        <authorList>
            <person name="Serra L."/>
            <person name="Macchietto M."/>
            <person name="Macias-Munoz A."/>
            <person name="McGill C.J."/>
            <person name="Rodriguez I.M."/>
            <person name="Rodriguez B."/>
            <person name="Murad R."/>
            <person name="Mortazavi A."/>
        </authorList>
    </citation>
    <scope>NUCLEOTIDE SEQUENCE [LARGE SCALE GENOMIC DNA]</scope>
    <source>
        <strain evidence="2 3">ALL</strain>
    </source>
</reference>